<reference evidence="1 2" key="1">
    <citation type="submission" date="2005-07" db="EMBL/GenBank/DDBJ databases">
        <authorList>
            <person name="Mural R.J."/>
            <person name="Li P.W."/>
            <person name="Adams M.D."/>
            <person name="Amanatides P.G."/>
            <person name="Baden-Tillson H."/>
            <person name="Barnstead M."/>
            <person name="Chin S.H."/>
            <person name="Dew I."/>
            <person name="Evans C.A."/>
            <person name="Ferriera S."/>
            <person name="Flanigan M."/>
            <person name="Fosler C."/>
            <person name="Glodek A."/>
            <person name="Gu Z."/>
            <person name="Holt R.A."/>
            <person name="Jennings D."/>
            <person name="Kraft C.L."/>
            <person name="Lu F."/>
            <person name="Nguyen T."/>
            <person name="Nusskern D.R."/>
            <person name="Pfannkoch C.M."/>
            <person name="Sitter C."/>
            <person name="Sutton G.G."/>
            <person name="Venter J.C."/>
            <person name="Wang Z."/>
            <person name="Woodage T."/>
            <person name="Zheng X.H."/>
            <person name="Zhong F."/>
        </authorList>
    </citation>
    <scope>NUCLEOTIDE SEQUENCE [LARGE SCALE GENOMIC DNA]</scope>
    <source>
        <strain>BN</strain>
        <strain evidence="2">Sprague-Dawley</strain>
    </source>
</reference>
<proteinExistence type="predicted"/>
<dbReference type="EMBL" id="CH473948">
    <property type="protein sequence ID" value="EDM05397.1"/>
    <property type="molecule type" value="Genomic_DNA"/>
</dbReference>
<name>A6HH92_RAT</name>
<evidence type="ECO:0000313" key="1">
    <source>
        <dbReference type="EMBL" id="EDM05397.1"/>
    </source>
</evidence>
<dbReference type="AlphaFoldDB" id="A6HH92"/>
<gene>
    <name evidence="1" type="ORF">rCG_35139</name>
</gene>
<evidence type="ECO:0000313" key="2">
    <source>
        <dbReference type="Proteomes" id="UP000234681"/>
    </source>
</evidence>
<organism evidence="1 2">
    <name type="scientific">Rattus norvegicus</name>
    <name type="common">Rat</name>
    <dbReference type="NCBI Taxonomy" id="10116"/>
    <lineage>
        <taxon>Eukaryota</taxon>
        <taxon>Metazoa</taxon>
        <taxon>Chordata</taxon>
        <taxon>Craniata</taxon>
        <taxon>Vertebrata</taxon>
        <taxon>Euteleostomi</taxon>
        <taxon>Mammalia</taxon>
        <taxon>Eutheria</taxon>
        <taxon>Euarchontoglires</taxon>
        <taxon>Glires</taxon>
        <taxon>Rodentia</taxon>
        <taxon>Myomorpha</taxon>
        <taxon>Muroidea</taxon>
        <taxon>Muridae</taxon>
        <taxon>Murinae</taxon>
        <taxon>Rattus</taxon>
    </lineage>
</organism>
<dbReference type="Proteomes" id="UP000234681">
    <property type="component" value="Chromosome 10"/>
</dbReference>
<accession>A6HH92</accession>
<sequence length="30" mass="3473">MNLPSTQPWMRCDYTKTQGLISKCPSEPIF</sequence>
<protein>
    <submittedName>
        <fullName evidence="1">RCG35139</fullName>
    </submittedName>
</protein>